<dbReference type="Gene3D" id="1.20.1070.10">
    <property type="entry name" value="Rhodopsin 7-helix transmembrane proteins"/>
    <property type="match status" value="1"/>
</dbReference>
<feature type="transmembrane region" description="Helical" evidence="8">
    <location>
        <begin position="40"/>
        <end position="67"/>
    </location>
</feature>
<evidence type="ECO:0000256" key="7">
    <source>
        <dbReference type="ARBA" id="ARBA00023224"/>
    </source>
</evidence>
<dbReference type="PANTHER" id="PTHR24243">
    <property type="entry name" value="G-PROTEIN COUPLED RECEPTOR"/>
    <property type="match status" value="1"/>
</dbReference>
<feature type="domain" description="G-protein coupled receptors family 1 profile" evidence="9">
    <location>
        <begin position="60"/>
        <end position="337"/>
    </location>
</feature>
<feature type="transmembrane region" description="Helical" evidence="8">
    <location>
        <begin position="122"/>
        <end position="142"/>
    </location>
</feature>
<sequence>MVTLTPLDVQETERPAIPVPDISSQSPPIAPILSNEAVGILFVAAVQVAQLVIATFGFFSNIVNVIVYTRMGFVETSSITLVALSLADLVTEIWLVLMAAGYRPDYDGTDVPPLSVTLVHAVSPISSAVLGYGSWITALISTERCLCIVYPMKVKSIFTVRRISILLVIVLIVQLSTIIPHYATMQLTYIQSPVTNRTELAFTWTEYSIYVESITLFASFTLPSLICFSIVVVCTTFLVIKLNQSARWRQSTSNVAGSKQDGTRPISSKETRVVHTVVLICAIYIFCFAPNVFTITAMAVYPNFHQRDPYLGNLVSVCFSVAYPCQSISSAINIFVYIRMSTKYRETFCQLFCQRNVRA</sequence>
<evidence type="ECO:0000313" key="10">
    <source>
        <dbReference type="EMBL" id="GFO48573.1"/>
    </source>
</evidence>
<dbReference type="PRINTS" id="PR00237">
    <property type="entry name" value="GPCRRHODOPSN"/>
</dbReference>
<protein>
    <submittedName>
        <fullName evidence="10">Peptide receptor gpcr</fullName>
    </submittedName>
</protein>
<dbReference type="Proteomes" id="UP000735302">
    <property type="component" value="Unassembled WGS sequence"/>
</dbReference>
<evidence type="ECO:0000256" key="8">
    <source>
        <dbReference type="SAM" id="Phobius"/>
    </source>
</evidence>
<feature type="transmembrane region" description="Helical" evidence="8">
    <location>
        <begin position="313"/>
        <end position="338"/>
    </location>
</feature>
<feature type="transmembrane region" description="Helical" evidence="8">
    <location>
        <begin position="214"/>
        <end position="240"/>
    </location>
</feature>
<evidence type="ECO:0000256" key="3">
    <source>
        <dbReference type="ARBA" id="ARBA00022989"/>
    </source>
</evidence>
<dbReference type="SUPFAM" id="SSF81321">
    <property type="entry name" value="Family A G protein-coupled receptor-like"/>
    <property type="match status" value="1"/>
</dbReference>
<dbReference type="InterPro" id="IPR017452">
    <property type="entry name" value="GPCR_Rhodpsn_7TM"/>
</dbReference>
<evidence type="ECO:0000256" key="5">
    <source>
        <dbReference type="ARBA" id="ARBA00023136"/>
    </source>
</evidence>
<name>A0AAV4DWF0_9GAST</name>
<keyword evidence="4" id="KW-0297">G-protein coupled receptor</keyword>
<feature type="transmembrane region" description="Helical" evidence="8">
    <location>
        <begin position="79"/>
        <end position="102"/>
    </location>
</feature>
<keyword evidence="3 8" id="KW-1133">Transmembrane helix</keyword>
<dbReference type="GO" id="GO:0004930">
    <property type="term" value="F:G protein-coupled receptor activity"/>
    <property type="evidence" value="ECO:0007669"/>
    <property type="project" value="UniProtKB-KW"/>
</dbReference>
<comment type="subcellular location">
    <subcellularLocation>
        <location evidence="1">Membrane</location>
        <topology evidence="1">Multi-pass membrane protein</topology>
    </subcellularLocation>
</comment>
<proteinExistence type="predicted"/>
<comment type="caution">
    <text evidence="10">The sequence shown here is derived from an EMBL/GenBank/DDBJ whole genome shotgun (WGS) entry which is preliminary data.</text>
</comment>
<dbReference type="GO" id="GO:0016020">
    <property type="term" value="C:membrane"/>
    <property type="evidence" value="ECO:0007669"/>
    <property type="project" value="UniProtKB-SubCell"/>
</dbReference>
<evidence type="ECO:0000256" key="1">
    <source>
        <dbReference type="ARBA" id="ARBA00004141"/>
    </source>
</evidence>
<feature type="transmembrane region" description="Helical" evidence="8">
    <location>
        <begin position="163"/>
        <end position="183"/>
    </location>
</feature>
<dbReference type="Pfam" id="PF00001">
    <property type="entry name" value="7tm_1"/>
    <property type="match status" value="1"/>
</dbReference>
<keyword evidence="5 8" id="KW-0472">Membrane</keyword>
<keyword evidence="11" id="KW-1185">Reference proteome</keyword>
<dbReference type="PANTHER" id="PTHR24243:SF208">
    <property type="entry name" value="PYROKININ-1 RECEPTOR"/>
    <property type="match status" value="1"/>
</dbReference>
<gene>
    <name evidence="10" type="ORF">PoB_007507800</name>
</gene>
<feature type="transmembrane region" description="Helical" evidence="8">
    <location>
        <begin position="273"/>
        <end position="301"/>
    </location>
</feature>
<evidence type="ECO:0000256" key="4">
    <source>
        <dbReference type="ARBA" id="ARBA00023040"/>
    </source>
</evidence>
<keyword evidence="2 8" id="KW-0812">Transmembrane</keyword>
<evidence type="ECO:0000256" key="2">
    <source>
        <dbReference type="ARBA" id="ARBA00022692"/>
    </source>
</evidence>
<evidence type="ECO:0000256" key="6">
    <source>
        <dbReference type="ARBA" id="ARBA00023170"/>
    </source>
</evidence>
<dbReference type="AlphaFoldDB" id="A0AAV4DWF0"/>
<evidence type="ECO:0000313" key="11">
    <source>
        <dbReference type="Proteomes" id="UP000735302"/>
    </source>
</evidence>
<keyword evidence="7" id="KW-0807">Transducer</keyword>
<reference evidence="10 11" key="1">
    <citation type="journal article" date="2021" name="Elife">
        <title>Chloroplast acquisition without the gene transfer in kleptoplastic sea slugs, Plakobranchus ocellatus.</title>
        <authorList>
            <person name="Maeda T."/>
            <person name="Takahashi S."/>
            <person name="Yoshida T."/>
            <person name="Shimamura S."/>
            <person name="Takaki Y."/>
            <person name="Nagai Y."/>
            <person name="Toyoda A."/>
            <person name="Suzuki Y."/>
            <person name="Arimoto A."/>
            <person name="Ishii H."/>
            <person name="Satoh N."/>
            <person name="Nishiyama T."/>
            <person name="Hasebe M."/>
            <person name="Maruyama T."/>
            <person name="Minagawa J."/>
            <person name="Obokata J."/>
            <person name="Shigenobu S."/>
        </authorList>
    </citation>
    <scope>NUCLEOTIDE SEQUENCE [LARGE SCALE GENOMIC DNA]</scope>
</reference>
<dbReference type="PROSITE" id="PS50262">
    <property type="entry name" value="G_PROTEIN_RECEP_F1_2"/>
    <property type="match status" value="1"/>
</dbReference>
<dbReference type="EMBL" id="BLXT01008438">
    <property type="protein sequence ID" value="GFO48573.1"/>
    <property type="molecule type" value="Genomic_DNA"/>
</dbReference>
<evidence type="ECO:0000259" key="9">
    <source>
        <dbReference type="PROSITE" id="PS50262"/>
    </source>
</evidence>
<accession>A0AAV4DWF0</accession>
<organism evidence="10 11">
    <name type="scientific">Plakobranchus ocellatus</name>
    <dbReference type="NCBI Taxonomy" id="259542"/>
    <lineage>
        <taxon>Eukaryota</taxon>
        <taxon>Metazoa</taxon>
        <taxon>Spiralia</taxon>
        <taxon>Lophotrochozoa</taxon>
        <taxon>Mollusca</taxon>
        <taxon>Gastropoda</taxon>
        <taxon>Heterobranchia</taxon>
        <taxon>Euthyneura</taxon>
        <taxon>Panpulmonata</taxon>
        <taxon>Sacoglossa</taxon>
        <taxon>Placobranchoidea</taxon>
        <taxon>Plakobranchidae</taxon>
        <taxon>Plakobranchus</taxon>
    </lineage>
</organism>
<keyword evidence="6 10" id="KW-0675">Receptor</keyword>
<dbReference type="InterPro" id="IPR000276">
    <property type="entry name" value="GPCR_Rhodpsn"/>
</dbReference>